<dbReference type="Gene3D" id="1.10.443.10">
    <property type="entry name" value="Intergrase catalytic core"/>
    <property type="match status" value="1"/>
</dbReference>
<evidence type="ECO:0000313" key="3">
    <source>
        <dbReference type="Proteomes" id="UP000658997"/>
    </source>
</evidence>
<proteinExistence type="predicted"/>
<sequence length="344" mass="38376">MDFPLAAFTKELSRRHQQKDIRFLEALAVLEALHCFFPLWDGPRHVVVHVNNKNIKYGLRKGSIQDPQTQVLVQAIFAFSFLKPLLYYASTLLTQLTAPSLLPANISPPSPPLSVATPFPASETLLIEWVVTQHTTNKTYGSIKCDLTIVKSWHIDLSLSTVVFDSKHLARNHQMSRAAFCLTFTCFLHLGELTWEAQGTDNMLMVSSVSFATDKSFATVTIPASKTDRFQQDATLTAPAIPLSTCDWPFDRSSFVTTLRQCLTTCKVETSAYSGHSFHHGAATWTASNGVDDTTIHGLGQWWSNCFRHYIDKSAIDQVAITKAALYTNTSAPLSLDTFTWRNL</sequence>
<dbReference type="GO" id="GO:0006310">
    <property type="term" value="P:DNA recombination"/>
    <property type="evidence" value="ECO:0007669"/>
    <property type="project" value="UniProtKB-KW"/>
</dbReference>
<gene>
    <name evidence="2" type="ORF">UBRO2_04314</name>
</gene>
<dbReference type="EMBL" id="ULHB01000097">
    <property type="protein sequence ID" value="SYW81444.1"/>
    <property type="molecule type" value="Genomic_DNA"/>
</dbReference>
<dbReference type="AlphaFoldDB" id="A0A8H8QQG0"/>
<comment type="caution">
    <text evidence="2">The sequence shown here is derived from an EMBL/GenBank/DDBJ whole genome shotgun (WGS) entry which is preliminary data.</text>
</comment>
<dbReference type="PANTHER" id="PTHR34605">
    <property type="entry name" value="PHAGE_INTEGRASE DOMAIN-CONTAINING PROTEIN"/>
    <property type="match status" value="1"/>
</dbReference>
<protein>
    <submittedName>
        <fullName evidence="2">Uncharacterized protein</fullName>
    </submittedName>
</protein>
<evidence type="ECO:0000256" key="1">
    <source>
        <dbReference type="ARBA" id="ARBA00023172"/>
    </source>
</evidence>
<accession>A0A8H8QQG0</accession>
<reference evidence="2" key="1">
    <citation type="submission" date="2018-08" db="EMBL/GenBank/DDBJ databases">
        <authorList>
            <person name="Guldener U."/>
        </authorList>
    </citation>
    <scope>NUCLEOTIDE SEQUENCE</scope>
    <source>
        <strain evidence="2">UB2</strain>
    </source>
</reference>
<dbReference type="PANTHER" id="PTHR34605:SF3">
    <property type="entry name" value="P CELL-TYPE AGGLUTINATION PROTEIN MAP4-LIKE-RELATED"/>
    <property type="match status" value="1"/>
</dbReference>
<dbReference type="InterPro" id="IPR011010">
    <property type="entry name" value="DNA_brk_join_enz"/>
</dbReference>
<dbReference type="GO" id="GO:0003677">
    <property type="term" value="F:DNA binding"/>
    <property type="evidence" value="ECO:0007669"/>
    <property type="project" value="InterPro"/>
</dbReference>
<name>A0A8H8QQG0_9BASI</name>
<organism evidence="2 3">
    <name type="scientific">Ustilago bromivora</name>
    <dbReference type="NCBI Taxonomy" id="307758"/>
    <lineage>
        <taxon>Eukaryota</taxon>
        <taxon>Fungi</taxon>
        <taxon>Dikarya</taxon>
        <taxon>Basidiomycota</taxon>
        <taxon>Ustilaginomycotina</taxon>
        <taxon>Ustilaginomycetes</taxon>
        <taxon>Ustilaginales</taxon>
        <taxon>Ustilaginaceae</taxon>
        <taxon>Ustilago</taxon>
    </lineage>
</organism>
<dbReference type="InterPro" id="IPR013762">
    <property type="entry name" value="Integrase-like_cat_sf"/>
</dbReference>
<dbReference type="GO" id="GO:0015074">
    <property type="term" value="P:DNA integration"/>
    <property type="evidence" value="ECO:0007669"/>
    <property type="project" value="InterPro"/>
</dbReference>
<keyword evidence="1" id="KW-0233">DNA recombination</keyword>
<dbReference type="Proteomes" id="UP000658997">
    <property type="component" value="Unassembled WGS sequence"/>
</dbReference>
<dbReference type="InterPro" id="IPR052925">
    <property type="entry name" value="Phage_Integrase-like_Recomb"/>
</dbReference>
<dbReference type="SUPFAM" id="SSF56349">
    <property type="entry name" value="DNA breaking-rejoining enzymes"/>
    <property type="match status" value="1"/>
</dbReference>
<keyword evidence="3" id="KW-1185">Reference proteome</keyword>
<evidence type="ECO:0000313" key="2">
    <source>
        <dbReference type="EMBL" id="SYW81444.1"/>
    </source>
</evidence>